<proteinExistence type="predicted"/>
<feature type="transmembrane region" description="Helical" evidence="1">
    <location>
        <begin position="30"/>
        <end position="48"/>
    </location>
</feature>
<evidence type="ECO:0000256" key="1">
    <source>
        <dbReference type="SAM" id="Phobius"/>
    </source>
</evidence>
<sequence length="125" mass="13636">MKIKIVLSGICLLALLLFVGVEQFTASFQFSAILVLCGFLLLLVSCKAKLAERKNLETSYALVCLLMAGLFASLAPFDGQIRLSTTKELLCVLTGISVSILTGYQLFFAPPNKEDIAFKQKGQQK</sequence>
<name>A0A645F8P1_9ZZZZ</name>
<comment type="caution">
    <text evidence="2">The sequence shown here is derived from an EMBL/GenBank/DDBJ whole genome shotgun (WGS) entry which is preliminary data.</text>
</comment>
<keyword evidence="1" id="KW-0472">Membrane</keyword>
<evidence type="ECO:0000313" key="2">
    <source>
        <dbReference type="EMBL" id="MPN10597.1"/>
    </source>
</evidence>
<dbReference type="AlphaFoldDB" id="A0A645F8P1"/>
<dbReference type="EMBL" id="VSSQ01056762">
    <property type="protein sequence ID" value="MPN10597.1"/>
    <property type="molecule type" value="Genomic_DNA"/>
</dbReference>
<feature type="transmembrane region" description="Helical" evidence="1">
    <location>
        <begin position="89"/>
        <end position="109"/>
    </location>
</feature>
<keyword evidence="1" id="KW-1133">Transmembrane helix</keyword>
<keyword evidence="1" id="KW-0812">Transmembrane</keyword>
<accession>A0A645F8P1</accession>
<feature type="transmembrane region" description="Helical" evidence="1">
    <location>
        <begin position="60"/>
        <end position="77"/>
    </location>
</feature>
<protein>
    <submittedName>
        <fullName evidence="2">Uncharacterized protein</fullName>
    </submittedName>
</protein>
<gene>
    <name evidence="2" type="ORF">SDC9_157892</name>
</gene>
<reference evidence="2" key="1">
    <citation type="submission" date="2019-08" db="EMBL/GenBank/DDBJ databases">
        <authorList>
            <person name="Kucharzyk K."/>
            <person name="Murdoch R.W."/>
            <person name="Higgins S."/>
            <person name="Loffler F."/>
        </authorList>
    </citation>
    <scope>NUCLEOTIDE SEQUENCE</scope>
</reference>
<organism evidence="2">
    <name type="scientific">bioreactor metagenome</name>
    <dbReference type="NCBI Taxonomy" id="1076179"/>
    <lineage>
        <taxon>unclassified sequences</taxon>
        <taxon>metagenomes</taxon>
        <taxon>ecological metagenomes</taxon>
    </lineage>
</organism>